<organism evidence="3 4">
    <name type="scientific">Digitaria exilis</name>
    <dbReference type="NCBI Taxonomy" id="1010633"/>
    <lineage>
        <taxon>Eukaryota</taxon>
        <taxon>Viridiplantae</taxon>
        <taxon>Streptophyta</taxon>
        <taxon>Embryophyta</taxon>
        <taxon>Tracheophyta</taxon>
        <taxon>Spermatophyta</taxon>
        <taxon>Magnoliopsida</taxon>
        <taxon>Liliopsida</taxon>
        <taxon>Poales</taxon>
        <taxon>Poaceae</taxon>
        <taxon>PACMAD clade</taxon>
        <taxon>Panicoideae</taxon>
        <taxon>Panicodae</taxon>
        <taxon>Paniceae</taxon>
        <taxon>Anthephorinae</taxon>
        <taxon>Digitaria</taxon>
    </lineage>
</organism>
<evidence type="ECO:0000259" key="2">
    <source>
        <dbReference type="Pfam" id="PF12937"/>
    </source>
</evidence>
<dbReference type="InterPro" id="IPR001810">
    <property type="entry name" value="F-box_dom"/>
</dbReference>
<dbReference type="PANTHER" id="PTHR34791:SF4">
    <property type="entry name" value="F-BOX DOMAIN CONTAINING PROTEIN"/>
    <property type="match status" value="1"/>
</dbReference>
<dbReference type="AlphaFoldDB" id="A0A835FH18"/>
<protein>
    <recommendedName>
        <fullName evidence="2">F-box domain-containing protein</fullName>
    </recommendedName>
</protein>
<evidence type="ECO:0000313" key="3">
    <source>
        <dbReference type="EMBL" id="KAF8754032.1"/>
    </source>
</evidence>
<feature type="domain" description="F-box" evidence="2">
    <location>
        <begin position="150"/>
        <end position="197"/>
    </location>
</feature>
<dbReference type="PANTHER" id="PTHR34791">
    <property type="entry name" value="OS02G0272100 PROTEIN"/>
    <property type="match status" value="1"/>
</dbReference>
<evidence type="ECO:0000256" key="1">
    <source>
        <dbReference type="SAM" id="MobiDB-lite"/>
    </source>
</evidence>
<proteinExistence type="predicted"/>
<keyword evidence="4" id="KW-1185">Reference proteome</keyword>
<dbReference type="EMBL" id="JACEFO010000874">
    <property type="protein sequence ID" value="KAF8754032.1"/>
    <property type="molecule type" value="Genomic_DNA"/>
</dbReference>
<dbReference type="OrthoDB" id="101791at2759"/>
<evidence type="ECO:0000313" key="4">
    <source>
        <dbReference type="Proteomes" id="UP000636709"/>
    </source>
</evidence>
<reference evidence="3" key="1">
    <citation type="submission" date="2020-07" db="EMBL/GenBank/DDBJ databases">
        <title>Genome sequence and genetic diversity analysis of an under-domesticated orphan crop, white fonio (Digitaria exilis).</title>
        <authorList>
            <person name="Bennetzen J.L."/>
            <person name="Chen S."/>
            <person name="Ma X."/>
            <person name="Wang X."/>
            <person name="Yssel A.E.J."/>
            <person name="Chaluvadi S.R."/>
            <person name="Johnson M."/>
            <person name="Gangashetty P."/>
            <person name="Hamidou F."/>
            <person name="Sanogo M.D."/>
            <person name="Zwaenepoel A."/>
            <person name="Wallace J."/>
            <person name="Van De Peer Y."/>
            <person name="Van Deynze A."/>
        </authorList>
    </citation>
    <scope>NUCLEOTIDE SEQUENCE</scope>
    <source>
        <tissue evidence="3">Leaves</tissue>
    </source>
</reference>
<sequence length="351" mass="39753">MATVADADLVHRLGMAIHAAFLYAGFVPYGVQPPSSGHLLRQSTSESGTSLCVCRWYTSPHLAHRKHAEAAVLILCAAQGSRDVALAMFLTKARDMRGAYLKRLDVATLTQSGTEAGTFPNISWALAKGVCRGLFDQLRQRNGPAVTGFRSLPDDAKVEIFMRLRSAADLAMVECTCRDLRRVVAEHDGELWRRMYMCCSQSAPSRKRMWCPSVSWEDLMFIDKAVRRTQRFCRDEFEAVYERVQDHCQWRWFVPVDVRSSDEGLLSWKEKYLLARNRLCEGCLIPSPGVPLLSWTLCDPPKLEGDETGKIFVGQQQKVPRTRSAYNEKRDGRRGAGTTHSSSSRYRWCHR</sequence>
<dbReference type="InterPro" id="IPR036047">
    <property type="entry name" value="F-box-like_dom_sf"/>
</dbReference>
<dbReference type="SUPFAM" id="SSF81383">
    <property type="entry name" value="F-box domain"/>
    <property type="match status" value="1"/>
</dbReference>
<accession>A0A835FH18</accession>
<feature type="region of interest" description="Disordered" evidence="1">
    <location>
        <begin position="317"/>
        <end position="351"/>
    </location>
</feature>
<dbReference type="Proteomes" id="UP000636709">
    <property type="component" value="Unassembled WGS sequence"/>
</dbReference>
<comment type="caution">
    <text evidence="3">The sequence shown here is derived from an EMBL/GenBank/DDBJ whole genome shotgun (WGS) entry which is preliminary data.</text>
</comment>
<name>A0A835FH18_9POAL</name>
<dbReference type="Pfam" id="PF12937">
    <property type="entry name" value="F-box-like"/>
    <property type="match status" value="1"/>
</dbReference>
<gene>
    <name evidence="3" type="ORF">HU200_011529</name>
</gene>